<sequence length="520" mass="56611">MSALLRETEFGRWTTRLGFKLFPYAEDHPDFVPPARVPLDKACKKLQEDTTPTVVTDIERQAEAPELEGATAVPSQATSIRQDVNIVGWYGDDDPDNPRNWSTFKKVVVLVQIGLFCFGVYGGSAIVVASFDGLIEEFGVGHQETTLTVSLFVFAYGLGALLFSPLSEIPYFGRNPWYVYVMMVFTALQVGAALTPTFAGLVVIRFLTGLLGSPILSTGGASVADLFTAEELPLKLSFYCAPAFVAPAITPVISAYAVQAKGWRWSMWEFLWIVGAIAVMIFFFLPETAKEIFLEAIVKPFEISLLDPSIAFAHVYIGLVYAIFYTFFDVFPIVYSGIYNLSFGAQGLMYLCIAAGCFVGLASYVIYYLTYLFPKIKRGFAPSPEKRLEPSILAAVLAPAGLFIFAWSARAEAHWIGSAFGAGLFVAANYVTFQCLFLYIIIAYDKYAASLLAANDFLRSFVAAAIIHGGVPLFTNLGVGGGVSLLAALLAALGISGILVLHHFGAHLRAKSKFTVKQIA</sequence>
<reference evidence="7 8" key="1">
    <citation type="submission" date="2016-07" db="EMBL/GenBank/DDBJ databases">
        <title>Pervasive Adenine N6-methylation of Active Genes in Fungi.</title>
        <authorList>
            <consortium name="DOE Joint Genome Institute"/>
            <person name="Mondo S.J."/>
            <person name="Dannebaum R.O."/>
            <person name="Kuo R.C."/>
            <person name="Labutti K."/>
            <person name="Haridas S."/>
            <person name="Kuo A."/>
            <person name="Salamov A."/>
            <person name="Ahrendt S.R."/>
            <person name="Lipzen A."/>
            <person name="Sullivan W."/>
            <person name="Andreopoulos W.B."/>
            <person name="Clum A."/>
            <person name="Lindquist E."/>
            <person name="Daum C."/>
            <person name="Ramamoorthy G.K."/>
            <person name="Gryganskyi A."/>
            <person name="Culley D."/>
            <person name="Magnuson J.K."/>
            <person name="James T.Y."/>
            <person name="O'Malley M.A."/>
            <person name="Stajich J.E."/>
            <person name="Spatafora J.W."/>
            <person name="Visel A."/>
            <person name="Grigoriev I.V."/>
        </authorList>
    </citation>
    <scope>NUCLEOTIDE SEQUENCE [LARGE SCALE GENOMIC DNA]</scope>
    <source>
        <strain evidence="7 8">62-1032</strain>
    </source>
</reference>
<feature type="transmembrane region" description="Helical" evidence="5">
    <location>
        <begin position="415"/>
        <end position="444"/>
    </location>
</feature>
<dbReference type="PANTHER" id="PTHR23502:SF23">
    <property type="entry name" value="FLUCONAZOLE RESISTANCE PROTEIN 1"/>
    <property type="match status" value="1"/>
</dbReference>
<keyword evidence="3 5" id="KW-1133">Transmembrane helix</keyword>
<gene>
    <name evidence="7" type="ORF">BCR35DRAFT_354592</name>
</gene>
<keyword evidence="2 5" id="KW-0812">Transmembrane</keyword>
<dbReference type="EMBL" id="MCGR01000056">
    <property type="protein sequence ID" value="ORY69418.1"/>
    <property type="molecule type" value="Genomic_DNA"/>
</dbReference>
<protein>
    <submittedName>
        <fullName evidence="7">Major facilitator superfamily domain-containing protein</fullName>
    </submittedName>
</protein>
<dbReference type="GO" id="GO:0005886">
    <property type="term" value="C:plasma membrane"/>
    <property type="evidence" value="ECO:0007669"/>
    <property type="project" value="TreeGrafter"/>
</dbReference>
<evidence type="ECO:0000259" key="6">
    <source>
        <dbReference type="PROSITE" id="PS50850"/>
    </source>
</evidence>
<dbReference type="CDD" id="cd17323">
    <property type="entry name" value="MFS_Tpo1_MDR_like"/>
    <property type="match status" value="1"/>
</dbReference>
<evidence type="ECO:0000256" key="1">
    <source>
        <dbReference type="ARBA" id="ARBA00004141"/>
    </source>
</evidence>
<accession>A0A1Y2ECW9</accession>
<feature type="transmembrane region" description="Helical" evidence="5">
    <location>
        <begin position="177"/>
        <end position="196"/>
    </location>
</feature>
<proteinExistence type="predicted"/>
<feature type="transmembrane region" description="Helical" evidence="5">
    <location>
        <begin position="456"/>
        <end position="475"/>
    </location>
</feature>
<dbReference type="GO" id="GO:1990961">
    <property type="term" value="P:xenobiotic detoxification by transmembrane export across the plasma membrane"/>
    <property type="evidence" value="ECO:0007669"/>
    <property type="project" value="TreeGrafter"/>
</dbReference>
<dbReference type="InParanoid" id="A0A1Y2ECW9"/>
<feature type="transmembrane region" description="Helical" evidence="5">
    <location>
        <begin position="202"/>
        <end position="224"/>
    </location>
</feature>
<dbReference type="Pfam" id="PF07690">
    <property type="entry name" value="MFS_1"/>
    <property type="match status" value="1"/>
</dbReference>
<dbReference type="InterPro" id="IPR036259">
    <property type="entry name" value="MFS_trans_sf"/>
</dbReference>
<organism evidence="7 8">
    <name type="scientific">Leucosporidium creatinivorum</name>
    <dbReference type="NCBI Taxonomy" id="106004"/>
    <lineage>
        <taxon>Eukaryota</taxon>
        <taxon>Fungi</taxon>
        <taxon>Dikarya</taxon>
        <taxon>Basidiomycota</taxon>
        <taxon>Pucciniomycotina</taxon>
        <taxon>Microbotryomycetes</taxon>
        <taxon>Leucosporidiales</taxon>
        <taxon>Leucosporidium</taxon>
    </lineage>
</organism>
<feature type="domain" description="Major facilitator superfamily (MFS) profile" evidence="6">
    <location>
        <begin position="107"/>
        <end position="520"/>
    </location>
</feature>
<dbReference type="SUPFAM" id="SSF103473">
    <property type="entry name" value="MFS general substrate transporter"/>
    <property type="match status" value="1"/>
</dbReference>
<evidence type="ECO:0000256" key="3">
    <source>
        <dbReference type="ARBA" id="ARBA00022989"/>
    </source>
</evidence>
<keyword evidence="4 5" id="KW-0472">Membrane</keyword>
<dbReference type="GO" id="GO:0015244">
    <property type="term" value="F:fluconazole transmembrane transporter activity"/>
    <property type="evidence" value="ECO:0007669"/>
    <property type="project" value="TreeGrafter"/>
</dbReference>
<feature type="transmembrane region" description="Helical" evidence="5">
    <location>
        <begin position="481"/>
        <end position="504"/>
    </location>
</feature>
<name>A0A1Y2ECW9_9BASI</name>
<dbReference type="AlphaFoldDB" id="A0A1Y2ECW9"/>
<comment type="subcellular location">
    <subcellularLocation>
        <location evidence="1">Membrane</location>
        <topology evidence="1">Multi-pass membrane protein</topology>
    </subcellularLocation>
</comment>
<feature type="transmembrane region" description="Helical" evidence="5">
    <location>
        <begin position="147"/>
        <end position="165"/>
    </location>
</feature>
<dbReference type="STRING" id="106004.A0A1Y2ECW9"/>
<comment type="caution">
    <text evidence="7">The sequence shown here is derived from an EMBL/GenBank/DDBJ whole genome shotgun (WGS) entry which is preliminary data.</text>
</comment>
<dbReference type="InterPro" id="IPR020846">
    <property type="entry name" value="MFS_dom"/>
</dbReference>
<evidence type="ECO:0000313" key="7">
    <source>
        <dbReference type="EMBL" id="ORY69418.1"/>
    </source>
</evidence>
<dbReference type="PROSITE" id="PS50850">
    <property type="entry name" value="MFS"/>
    <property type="match status" value="1"/>
</dbReference>
<evidence type="ECO:0000256" key="4">
    <source>
        <dbReference type="ARBA" id="ARBA00023136"/>
    </source>
</evidence>
<dbReference type="InterPro" id="IPR011701">
    <property type="entry name" value="MFS"/>
</dbReference>
<dbReference type="Gene3D" id="1.20.1250.20">
    <property type="entry name" value="MFS general substrate transporter like domains"/>
    <property type="match status" value="1"/>
</dbReference>
<feature type="transmembrane region" description="Helical" evidence="5">
    <location>
        <begin position="236"/>
        <end position="258"/>
    </location>
</feature>
<feature type="transmembrane region" description="Helical" evidence="5">
    <location>
        <begin position="107"/>
        <end position="127"/>
    </location>
</feature>
<evidence type="ECO:0000256" key="2">
    <source>
        <dbReference type="ARBA" id="ARBA00022692"/>
    </source>
</evidence>
<keyword evidence="8" id="KW-1185">Reference proteome</keyword>
<feature type="transmembrane region" description="Helical" evidence="5">
    <location>
        <begin position="348"/>
        <end position="370"/>
    </location>
</feature>
<evidence type="ECO:0000256" key="5">
    <source>
        <dbReference type="SAM" id="Phobius"/>
    </source>
</evidence>
<feature type="transmembrane region" description="Helical" evidence="5">
    <location>
        <begin position="391"/>
        <end position="409"/>
    </location>
</feature>
<feature type="transmembrane region" description="Helical" evidence="5">
    <location>
        <begin position="270"/>
        <end position="289"/>
    </location>
</feature>
<dbReference type="OrthoDB" id="3357846at2759"/>
<dbReference type="PANTHER" id="PTHR23502">
    <property type="entry name" value="MAJOR FACILITATOR SUPERFAMILY"/>
    <property type="match status" value="1"/>
</dbReference>
<feature type="transmembrane region" description="Helical" evidence="5">
    <location>
        <begin position="310"/>
        <end position="328"/>
    </location>
</feature>
<dbReference type="Proteomes" id="UP000193467">
    <property type="component" value="Unassembled WGS sequence"/>
</dbReference>
<evidence type="ECO:0000313" key="8">
    <source>
        <dbReference type="Proteomes" id="UP000193467"/>
    </source>
</evidence>